<dbReference type="Proteomes" id="UP000794436">
    <property type="component" value="Unassembled WGS sequence"/>
</dbReference>
<dbReference type="InterPro" id="IPR039924">
    <property type="entry name" value="ICln/Lot5/Saf5"/>
</dbReference>
<dbReference type="GO" id="GO:0034715">
    <property type="term" value="C:pICln-Sm protein complex"/>
    <property type="evidence" value="ECO:0007669"/>
    <property type="project" value="TreeGrafter"/>
</dbReference>
<evidence type="ECO:0000256" key="2">
    <source>
        <dbReference type="ARBA" id="ARBA00004496"/>
    </source>
</evidence>
<evidence type="ECO:0000256" key="5">
    <source>
        <dbReference type="SAM" id="MobiDB-lite"/>
    </source>
</evidence>
<dbReference type="EMBL" id="SPLM01000146">
    <property type="protein sequence ID" value="TMW56142.1"/>
    <property type="molecule type" value="Genomic_DNA"/>
</dbReference>
<dbReference type="PANTHER" id="PTHR21399:SF0">
    <property type="entry name" value="METHYLOSOME SUBUNIT PICLN"/>
    <property type="match status" value="1"/>
</dbReference>
<keyword evidence="3" id="KW-0963">Cytoplasm</keyword>
<reference evidence="6" key="1">
    <citation type="submission" date="2019-03" db="EMBL/GenBank/DDBJ databases">
        <title>Long read genome sequence of the mycoparasitic Pythium oligandrum ATCC 38472 isolated from sugarbeet rhizosphere.</title>
        <authorList>
            <person name="Gaulin E."/>
        </authorList>
    </citation>
    <scope>NUCLEOTIDE SEQUENCE</scope>
    <source>
        <strain evidence="6">ATCC 38472_TT</strain>
    </source>
</reference>
<dbReference type="GO" id="GO:0045292">
    <property type="term" value="P:mRNA cis splicing, via spliceosome"/>
    <property type="evidence" value="ECO:0007669"/>
    <property type="project" value="TreeGrafter"/>
</dbReference>
<dbReference type="InterPro" id="IPR011993">
    <property type="entry name" value="PH-like_dom_sf"/>
</dbReference>
<proteinExistence type="predicted"/>
<evidence type="ECO:0000256" key="1">
    <source>
        <dbReference type="ARBA" id="ARBA00004123"/>
    </source>
</evidence>
<organism evidence="6 7">
    <name type="scientific">Pythium oligandrum</name>
    <name type="common">Mycoparasitic fungus</name>
    <dbReference type="NCBI Taxonomy" id="41045"/>
    <lineage>
        <taxon>Eukaryota</taxon>
        <taxon>Sar</taxon>
        <taxon>Stramenopiles</taxon>
        <taxon>Oomycota</taxon>
        <taxon>Peronosporomycetes</taxon>
        <taxon>Pythiales</taxon>
        <taxon>Pythiaceae</taxon>
        <taxon>Pythium</taxon>
    </lineage>
</organism>
<dbReference type="Gene3D" id="2.30.29.30">
    <property type="entry name" value="Pleckstrin-homology domain (PH domain)/Phosphotyrosine-binding domain (PTB)"/>
    <property type="match status" value="1"/>
</dbReference>
<dbReference type="Pfam" id="PF03517">
    <property type="entry name" value="Voldacs"/>
    <property type="match status" value="1"/>
</dbReference>
<feature type="region of interest" description="Disordered" evidence="5">
    <location>
        <begin position="192"/>
        <end position="213"/>
    </location>
</feature>
<dbReference type="PANTHER" id="PTHR21399">
    <property type="entry name" value="CHLORIDE CONDUCTANCE REGULATORY PROTEIN ICLN"/>
    <property type="match status" value="1"/>
</dbReference>
<dbReference type="OrthoDB" id="19714at2759"/>
<keyword evidence="7" id="KW-1185">Reference proteome</keyword>
<comment type="subcellular location">
    <subcellularLocation>
        <location evidence="2">Cytoplasm</location>
    </subcellularLocation>
    <subcellularLocation>
        <location evidence="1">Nucleus</location>
    </subcellularLocation>
</comment>
<dbReference type="GO" id="GO:0000387">
    <property type="term" value="P:spliceosomal snRNP assembly"/>
    <property type="evidence" value="ECO:0007669"/>
    <property type="project" value="TreeGrafter"/>
</dbReference>
<evidence type="ECO:0000313" key="6">
    <source>
        <dbReference type="EMBL" id="TMW56142.1"/>
    </source>
</evidence>
<gene>
    <name evidence="6" type="ORF">Poli38472_008790</name>
</gene>
<feature type="compositionally biased region" description="Acidic residues" evidence="5">
    <location>
        <begin position="147"/>
        <end position="159"/>
    </location>
</feature>
<feature type="compositionally biased region" description="Acidic residues" evidence="5">
    <location>
        <begin position="203"/>
        <end position="213"/>
    </location>
</feature>
<accession>A0A8K1C4U2</accession>
<protein>
    <recommendedName>
        <fullName evidence="8">Chloride conductance regulatory protein ICln</fullName>
    </recommendedName>
</protein>
<evidence type="ECO:0000313" key="7">
    <source>
        <dbReference type="Proteomes" id="UP000794436"/>
    </source>
</evidence>
<sequence length="213" mass="23487">MNVLTSGDLAVGGTPALRTAAGSEDEEEFLMATFERVEIHITTEEDEDDENECMAEELPLNQTRGTLYVTTKRVLWIGDRTAPRVGYGWEVSQITLHAISRDPAAFPQPCLYCQIGTEKISEVRFVPAEDKQLSELFSALSKSAEMNPDDEEDEDDENLGGEGDWIYNEDEVENGARAAQIAAHLDSVLHIAPGVEPPSEPGQFDDADEDELL</sequence>
<comment type="caution">
    <text evidence="6">The sequence shown here is derived from an EMBL/GenBank/DDBJ whole genome shotgun (WGS) entry which is preliminary data.</text>
</comment>
<feature type="region of interest" description="Disordered" evidence="5">
    <location>
        <begin position="142"/>
        <end position="165"/>
    </location>
</feature>
<dbReference type="AlphaFoldDB" id="A0A8K1C4U2"/>
<dbReference type="GO" id="GO:0005681">
    <property type="term" value="C:spliceosomal complex"/>
    <property type="evidence" value="ECO:0007669"/>
    <property type="project" value="TreeGrafter"/>
</dbReference>
<evidence type="ECO:0000256" key="3">
    <source>
        <dbReference type="ARBA" id="ARBA00022490"/>
    </source>
</evidence>
<evidence type="ECO:0008006" key="8">
    <source>
        <dbReference type="Google" id="ProtNLM"/>
    </source>
</evidence>
<name>A0A8K1C4U2_PYTOL</name>
<evidence type="ECO:0000256" key="4">
    <source>
        <dbReference type="ARBA" id="ARBA00023242"/>
    </source>
</evidence>
<dbReference type="GO" id="GO:0005829">
    <property type="term" value="C:cytosol"/>
    <property type="evidence" value="ECO:0007669"/>
    <property type="project" value="TreeGrafter"/>
</dbReference>
<keyword evidence="4" id="KW-0539">Nucleus</keyword>